<dbReference type="Pfam" id="PF07396">
    <property type="entry name" value="Porin_O_P"/>
    <property type="match status" value="1"/>
</dbReference>
<dbReference type="Gene3D" id="2.40.160.10">
    <property type="entry name" value="Porin"/>
    <property type="match status" value="1"/>
</dbReference>
<dbReference type="EMBL" id="SRSD01000002">
    <property type="protein sequence ID" value="KAA0893987.1"/>
    <property type="molecule type" value="Genomic_DNA"/>
</dbReference>
<name>A0A5A9XLH2_9BACT</name>
<comment type="caution">
    <text evidence="2">The sequence shown here is derived from an EMBL/GenBank/DDBJ whole genome shotgun (WGS) entry which is preliminary data.</text>
</comment>
<protein>
    <submittedName>
        <fullName evidence="2">Porin</fullName>
    </submittedName>
</protein>
<keyword evidence="1" id="KW-0732">Signal</keyword>
<evidence type="ECO:0000256" key="1">
    <source>
        <dbReference type="SAM" id="SignalP"/>
    </source>
</evidence>
<organism evidence="2 3">
    <name type="scientific">Oryzomonas rubra</name>
    <dbReference type="NCBI Taxonomy" id="2509454"/>
    <lineage>
        <taxon>Bacteria</taxon>
        <taxon>Pseudomonadati</taxon>
        <taxon>Thermodesulfobacteriota</taxon>
        <taxon>Desulfuromonadia</taxon>
        <taxon>Geobacterales</taxon>
        <taxon>Geobacteraceae</taxon>
        <taxon>Oryzomonas</taxon>
    </lineage>
</organism>
<evidence type="ECO:0000313" key="3">
    <source>
        <dbReference type="Proteomes" id="UP000324298"/>
    </source>
</evidence>
<sequence>MKRLGILLGVALMAAQAGTASARSLEDVLKEKGVITEEDYKEIQKSSPIKYKLGEGFNFTSADGKFSTSIGGVYQLRYTLMDNDDVNNTAAKQAQDSSKFELRRIKLVFNGYAYSPDLTYKMTINFANIAGGATSNGGLLEETYVNYRLLDEVQFRFGQDKVQFGRQWITSSAAQQFVDASAVTNAFVPGYDTGVMIHGKIAGGLVNYNIAGYGGVGQNTYRSTTDNAFAARLTVNPLGDVKYTESDVEYSKNPLVSVGADFYRNTLSATEANTTNTATGNNLSFAKSTSWYGLGKGLLPAARAFSAGEALDFNMAGVDAAFKWRGFSATGEYFFAEADGQTTNHKLRAQGFYAQAGYFVIPKKVELAYRYSYIDPNRDAVNDLWVENTGAVSWYVNNQNLKIQADYTNVHKQAAIASTSGKNATDDQQVRFQVQMLF</sequence>
<dbReference type="RefSeq" id="WP_149306145.1">
    <property type="nucleotide sequence ID" value="NZ_SRSD01000002.1"/>
</dbReference>
<dbReference type="InterPro" id="IPR023614">
    <property type="entry name" value="Porin_dom_sf"/>
</dbReference>
<keyword evidence="3" id="KW-1185">Reference proteome</keyword>
<reference evidence="2 3" key="1">
    <citation type="submission" date="2019-04" db="EMBL/GenBank/DDBJ databases">
        <title>Geobacter ruber sp. nov., ferric-reducing bacteria isolated from paddy soil.</title>
        <authorList>
            <person name="Xu Z."/>
            <person name="Masuda Y."/>
            <person name="Itoh H."/>
            <person name="Senoo K."/>
        </authorList>
    </citation>
    <scope>NUCLEOTIDE SEQUENCE [LARGE SCALE GENOMIC DNA]</scope>
    <source>
        <strain evidence="2 3">Red88</strain>
    </source>
</reference>
<dbReference type="InterPro" id="IPR010870">
    <property type="entry name" value="Porin_O/P"/>
</dbReference>
<feature type="signal peptide" evidence="1">
    <location>
        <begin position="1"/>
        <end position="22"/>
    </location>
</feature>
<evidence type="ECO:0000313" key="2">
    <source>
        <dbReference type="EMBL" id="KAA0893987.1"/>
    </source>
</evidence>
<accession>A0A5A9XLH2</accession>
<dbReference type="Proteomes" id="UP000324298">
    <property type="component" value="Unassembled WGS sequence"/>
</dbReference>
<dbReference type="OrthoDB" id="976976at2"/>
<dbReference type="AlphaFoldDB" id="A0A5A9XLH2"/>
<feature type="chain" id="PRO_5022697955" evidence="1">
    <location>
        <begin position="23"/>
        <end position="438"/>
    </location>
</feature>
<gene>
    <name evidence="2" type="ORF">ET418_03190</name>
</gene>
<proteinExistence type="predicted"/>
<dbReference type="SUPFAM" id="SSF56935">
    <property type="entry name" value="Porins"/>
    <property type="match status" value="1"/>
</dbReference>